<dbReference type="InterPro" id="IPR036396">
    <property type="entry name" value="Cyt_P450_sf"/>
</dbReference>
<reference evidence="1 2" key="1">
    <citation type="journal article" date="2012" name="BMC Genomics">
        <title>Tools to kill: Genome of one of the most destructive plant pathogenic fungi Macrophomina phaseolina.</title>
        <authorList>
            <person name="Islam M.S."/>
            <person name="Haque M.S."/>
            <person name="Islam M.M."/>
            <person name="Emdad E.M."/>
            <person name="Halim A."/>
            <person name="Hossen Q.M.M."/>
            <person name="Hossain M.Z."/>
            <person name="Ahmed B."/>
            <person name="Rahim S."/>
            <person name="Rahman M.S."/>
            <person name="Alam M.M."/>
            <person name="Hou S."/>
            <person name="Wan X."/>
            <person name="Saito J.A."/>
            <person name="Alam M."/>
        </authorList>
    </citation>
    <scope>NUCLEOTIDE SEQUENCE [LARGE SCALE GENOMIC DNA]</scope>
    <source>
        <strain evidence="1 2">MS6</strain>
    </source>
</reference>
<dbReference type="SUPFAM" id="SSF48264">
    <property type="entry name" value="Cytochrome P450"/>
    <property type="match status" value="1"/>
</dbReference>
<dbReference type="AlphaFoldDB" id="K2S2N1"/>
<dbReference type="VEuPathDB" id="FungiDB:MPH_01486"/>
<dbReference type="OrthoDB" id="3934656at2759"/>
<dbReference type="GO" id="GO:0005506">
    <property type="term" value="F:iron ion binding"/>
    <property type="evidence" value="ECO:0007669"/>
    <property type="project" value="InterPro"/>
</dbReference>
<name>K2S2N1_MACPH</name>
<evidence type="ECO:0000313" key="1">
    <source>
        <dbReference type="EMBL" id="EKG21223.1"/>
    </source>
</evidence>
<proteinExistence type="predicted"/>
<dbReference type="GO" id="GO:0020037">
    <property type="term" value="F:heme binding"/>
    <property type="evidence" value="ECO:0007669"/>
    <property type="project" value="InterPro"/>
</dbReference>
<gene>
    <name evidence="1" type="ORF">MPH_01486</name>
</gene>
<comment type="caution">
    <text evidence="1">The sequence shown here is derived from an EMBL/GenBank/DDBJ whole genome shotgun (WGS) entry which is preliminary data.</text>
</comment>
<dbReference type="InParanoid" id="K2S2N1"/>
<dbReference type="GO" id="GO:0016705">
    <property type="term" value="F:oxidoreductase activity, acting on paired donors, with incorporation or reduction of molecular oxygen"/>
    <property type="evidence" value="ECO:0007669"/>
    <property type="project" value="InterPro"/>
</dbReference>
<evidence type="ECO:0000313" key="2">
    <source>
        <dbReference type="Proteomes" id="UP000007129"/>
    </source>
</evidence>
<dbReference type="HOGENOM" id="CLU_1825642_0_0_1"/>
<protein>
    <submittedName>
        <fullName evidence="1">Cytochrome P450</fullName>
    </submittedName>
</protein>
<organism evidence="1 2">
    <name type="scientific">Macrophomina phaseolina (strain MS6)</name>
    <name type="common">Charcoal rot fungus</name>
    <dbReference type="NCBI Taxonomy" id="1126212"/>
    <lineage>
        <taxon>Eukaryota</taxon>
        <taxon>Fungi</taxon>
        <taxon>Dikarya</taxon>
        <taxon>Ascomycota</taxon>
        <taxon>Pezizomycotina</taxon>
        <taxon>Dothideomycetes</taxon>
        <taxon>Dothideomycetes incertae sedis</taxon>
        <taxon>Botryosphaeriales</taxon>
        <taxon>Botryosphaeriaceae</taxon>
        <taxon>Macrophomina</taxon>
    </lineage>
</organism>
<dbReference type="EMBL" id="AHHD01000055">
    <property type="protein sequence ID" value="EKG21223.1"/>
    <property type="molecule type" value="Genomic_DNA"/>
</dbReference>
<dbReference type="Gene3D" id="1.10.630.10">
    <property type="entry name" value="Cytochrome P450"/>
    <property type="match status" value="1"/>
</dbReference>
<dbReference type="Proteomes" id="UP000007129">
    <property type="component" value="Unassembled WGS sequence"/>
</dbReference>
<sequence length="141" mass="15954">MAVLATLLHPLTTPVTRARLRREINEGAKAGRVHSPVTNAEVNGMSFLQLVIRDGLRLHPPFMGLLAKDVPPQGEVIKEKYVPGVRRSGIIFCWRRISRKCLRRMRIRSGPRRGRRRRMRGSCGGWTRRWGYASGVEGGDV</sequence>
<dbReference type="STRING" id="1126212.K2S2N1"/>
<accession>K2S2N1</accession>
<dbReference type="GO" id="GO:0004497">
    <property type="term" value="F:monooxygenase activity"/>
    <property type="evidence" value="ECO:0007669"/>
    <property type="project" value="InterPro"/>
</dbReference>